<sequence length="133" mass="15431">MLKNPPNMLKALNKISPKPEQMIQIITALELDKLYRTQGINLTKFSNKINIPKYVISIVIRDRYSKSFPEVINSMRIKDITNKLKDPNLANVKVEELAFDVGFNSTSSFYAAFKKIVKITPREFQRKMLHDML</sequence>
<dbReference type="InterPro" id="IPR018062">
    <property type="entry name" value="HTH_AraC-typ_CS"/>
</dbReference>
<dbReference type="PRINTS" id="PR00032">
    <property type="entry name" value="HTHARAC"/>
</dbReference>
<keyword evidence="2" id="KW-0238">DNA-binding</keyword>
<keyword evidence="1" id="KW-0805">Transcription regulation</keyword>
<dbReference type="SMART" id="SM00342">
    <property type="entry name" value="HTH_ARAC"/>
    <property type="match status" value="1"/>
</dbReference>
<dbReference type="InterPro" id="IPR020449">
    <property type="entry name" value="Tscrpt_reg_AraC-type_HTH"/>
</dbReference>
<dbReference type="Proteomes" id="UP000624701">
    <property type="component" value="Unassembled WGS sequence"/>
</dbReference>
<evidence type="ECO:0000256" key="3">
    <source>
        <dbReference type="ARBA" id="ARBA00023163"/>
    </source>
</evidence>
<accession>A0ABQ2BYL0</accession>
<dbReference type="PROSITE" id="PS01124">
    <property type="entry name" value="HTH_ARAC_FAMILY_2"/>
    <property type="match status" value="1"/>
</dbReference>
<keyword evidence="6" id="KW-1185">Reference proteome</keyword>
<dbReference type="InterPro" id="IPR009057">
    <property type="entry name" value="Homeodomain-like_sf"/>
</dbReference>
<keyword evidence="3" id="KW-0804">Transcription</keyword>
<dbReference type="EMBL" id="BMDQ01000002">
    <property type="protein sequence ID" value="GGI57604.1"/>
    <property type="molecule type" value="Genomic_DNA"/>
</dbReference>
<evidence type="ECO:0000259" key="4">
    <source>
        <dbReference type="PROSITE" id="PS01124"/>
    </source>
</evidence>
<dbReference type="PROSITE" id="PS00041">
    <property type="entry name" value="HTH_ARAC_FAMILY_1"/>
    <property type="match status" value="1"/>
</dbReference>
<dbReference type="Gene3D" id="1.10.10.60">
    <property type="entry name" value="Homeodomain-like"/>
    <property type="match status" value="1"/>
</dbReference>
<dbReference type="PANTHER" id="PTHR43280">
    <property type="entry name" value="ARAC-FAMILY TRANSCRIPTIONAL REGULATOR"/>
    <property type="match status" value="1"/>
</dbReference>
<reference evidence="6" key="1">
    <citation type="journal article" date="2019" name="Int. J. Syst. Evol. Microbiol.">
        <title>The Global Catalogue of Microorganisms (GCM) 10K type strain sequencing project: providing services to taxonomists for standard genome sequencing and annotation.</title>
        <authorList>
            <consortium name="The Broad Institute Genomics Platform"/>
            <consortium name="The Broad Institute Genome Sequencing Center for Infectious Disease"/>
            <person name="Wu L."/>
            <person name="Ma J."/>
        </authorList>
    </citation>
    <scope>NUCLEOTIDE SEQUENCE [LARGE SCALE GENOMIC DNA]</scope>
    <source>
        <strain evidence="6">CCM 8681</strain>
    </source>
</reference>
<dbReference type="SUPFAM" id="SSF46689">
    <property type="entry name" value="Homeodomain-like"/>
    <property type="match status" value="1"/>
</dbReference>
<evidence type="ECO:0000256" key="1">
    <source>
        <dbReference type="ARBA" id="ARBA00023015"/>
    </source>
</evidence>
<protein>
    <recommendedName>
        <fullName evidence="4">HTH araC/xylS-type domain-containing protein</fullName>
    </recommendedName>
</protein>
<gene>
    <name evidence="5" type="ORF">GCM10011444_19130</name>
</gene>
<dbReference type="Pfam" id="PF12833">
    <property type="entry name" value="HTH_18"/>
    <property type="match status" value="1"/>
</dbReference>
<proteinExistence type="predicted"/>
<evidence type="ECO:0000313" key="6">
    <source>
        <dbReference type="Proteomes" id="UP000624701"/>
    </source>
</evidence>
<comment type="caution">
    <text evidence="5">The sequence shown here is derived from an EMBL/GenBank/DDBJ whole genome shotgun (WGS) entry which is preliminary data.</text>
</comment>
<dbReference type="InterPro" id="IPR018060">
    <property type="entry name" value="HTH_AraC"/>
</dbReference>
<dbReference type="PANTHER" id="PTHR43280:SF29">
    <property type="entry name" value="ARAC-FAMILY TRANSCRIPTIONAL REGULATOR"/>
    <property type="match status" value="1"/>
</dbReference>
<organism evidence="5 6">
    <name type="scientific">Winogradskyella haliclonae</name>
    <dbReference type="NCBI Taxonomy" id="2048558"/>
    <lineage>
        <taxon>Bacteria</taxon>
        <taxon>Pseudomonadati</taxon>
        <taxon>Bacteroidota</taxon>
        <taxon>Flavobacteriia</taxon>
        <taxon>Flavobacteriales</taxon>
        <taxon>Flavobacteriaceae</taxon>
        <taxon>Winogradskyella</taxon>
    </lineage>
</organism>
<name>A0ABQ2BYL0_9FLAO</name>
<evidence type="ECO:0000256" key="2">
    <source>
        <dbReference type="ARBA" id="ARBA00023125"/>
    </source>
</evidence>
<feature type="domain" description="HTH araC/xylS-type" evidence="4">
    <location>
        <begin position="24"/>
        <end position="127"/>
    </location>
</feature>
<evidence type="ECO:0000313" key="5">
    <source>
        <dbReference type="EMBL" id="GGI57604.1"/>
    </source>
</evidence>